<keyword evidence="2" id="KW-1185">Reference proteome</keyword>
<organism evidence="1 2">
    <name type="scientific">Liparis tanakae</name>
    <name type="common">Tanaka's snailfish</name>
    <dbReference type="NCBI Taxonomy" id="230148"/>
    <lineage>
        <taxon>Eukaryota</taxon>
        <taxon>Metazoa</taxon>
        <taxon>Chordata</taxon>
        <taxon>Craniata</taxon>
        <taxon>Vertebrata</taxon>
        <taxon>Euteleostomi</taxon>
        <taxon>Actinopterygii</taxon>
        <taxon>Neopterygii</taxon>
        <taxon>Teleostei</taxon>
        <taxon>Neoteleostei</taxon>
        <taxon>Acanthomorphata</taxon>
        <taxon>Eupercaria</taxon>
        <taxon>Perciformes</taxon>
        <taxon>Cottioidei</taxon>
        <taxon>Cottales</taxon>
        <taxon>Liparidae</taxon>
        <taxon>Liparis</taxon>
    </lineage>
</organism>
<dbReference type="AlphaFoldDB" id="A0A4Z2H3Z6"/>
<name>A0A4Z2H3Z6_9TELE</name>
<sequence>MLTSDKLSALDNMSMRMVNGRERNEAAITEKDDSLKFLRVTGTLRHTVGPQQLPSSRISGLAWCTPRASHSCLSSAS</sequence>
<accession>A0A4Z2H3Z6</accession>
<evidence type="ECO:0000313" key="1">
    <source>
        <dbReference type="EMBL" id="TNN59544.1"/>
    </source>
</evidence>
<reference evidence="1 2" key="1">
    <citation type="submission" date="2019-03" db="EMBL/GenBank/DDBJ databases">
        <title>First draft genome of Liparis tanakae, snailfish: a comprehensive survey of snailfish specific genes.</title>
        <authorList>
            <person name="Kim W."/>
            <person name="Song I."/>
            <person name="Jeong J.-H."/>
            <person name="Kim D."/>
            <person name="Kim S."/>
            <person name="Ryu S."/>
            <person name="Song J.Y."/>
            <person name="Lee S.K."/>
        </authorList>
    </citation>
    <scope>NUCLEOTIDE SEQUENCE [LARGE SCALE GENOMIC DNA]</scope>
    <source>
        <tissue evidence="1">Muscle</tissue>
    </source>
</reference>
<dbReference type="Proteomes" id="UP000314294">
    <property type="component" value="Unassembled WGS sequence"/>
</dbReference>
<evidence type="ECO:0000313" key="2">
    <source>
        <dbReference type="Proteomes" id="UP000314294"/>
    </source>
</evidence>
<gene>
    <name evidence="1" type="ORF">EYF80_030268</name>
</gene>
<comment type="caution">
    <text evidence="1">The sequence shown here is derived from an EMBL/GenBank/DDBJ whole genome shotgun (WGS) entry which is preliminary data.</text>
</comment>
<proteinExistence type="predicted"/>
<protein>
    <submittedName>
        <fullName evidence="1">Uncharacterized protein</fullName>
    </submittedName>
</protein>
<dbReference type="EMBL" id="SRLO01000354">
    <property type="protein sequence ID" value="TNN59544.1"/>
    <property type="molecule type" value="Genomic_DNA"/>
</dbReference>